<dbReference type="InterPro" id="IPR017850">
    <property type="entry name" value="Alkaline_phosphatase_core_sf"/>
</dbReference>
<dbReference type="Proteomes" id="UP000291917">
    <property type="component" value="Unassembled WGS sequence"/>
</dbReference>
<name>A0A380Z8H7_9BACE</name>
<feature type="modified residue" description="3-oxoalanine (Ser)" evidence="3">
    <location>
        <position position="90"/>
    </location>
</feature>
<dbReference type="EC" id="3.1.6.1" evidence="7"/>
<evidence type="ECO:0000313" key="5">
    <source>
        <dbReference type="EMBL" id="KAA5274129.1"/>
    </source>
</evidence>
<dbReference type="EMBL" id="RCXL01000010">
    <property type="protein sequence ID" value="RYT74430.1"/>
    <property type="molecule type" value="Genomic_DNA"/>
</dbReference>
<evidence type="ECO:0000256" key="1">
    <source>
        <dbReference type="ARBA" id="ARBA00008779"/>
    </source>
</evidence>
<dbReference type="Gene3D" id="3.40.720.10">
    <property type="entry name" value="Alkaline Phosphatase, subunit A"/>
    <property type="match status" value="1"/>
</dbReference>
<keyword evidence="10" id="KW-1185">Reference proteome</keyword>
<reference evidence="5 10" key="2">
    <citation type="journal article" date="2019" name="Nat. Med.">
        <title>A library of human gut bacterial isolates paired with longitudinal multiomics data enables mechanistic microbiome research.</title>
        <authorList>
            <person name="Poyet M."/>
            <person name="Groussin M."/>
            <person name="Gibbons S.M."/>
            <person name="Avila-Pacheco J."/>
            <person name="Jiang X."/>
            <person name="Kearney S.M."/>
            <person name="Perrotta A.R."/>
            <person name="Berdy B."/>
            <person name="Zhao S."/>
            <person name="Lieberman T.D."/>
            <person name="Swanson P.K."/>
            <person name="Smith M."/>
            <person name="Roesemann S."/>
            <person name="Alexander J.E."/>
            <person name="Rich S.A."/>
            <person name="Livny J."/>
            <person name="Vlamakis H."/>
            <person name="Clish C."/>
            <person name="Bullock K."/>
            <person name="Deik A."/>
            <person name="Scott J."/>
            <person name="Pierce K.A."/>
            <person name="Xavier R.J."/>
            <person name="Alm E.J."/>
        </authorList>
    </citation>
    <scope>NUCLEOTIDE SEQUENCE [LARGE SCALE GENOMIC DNA]</scope>
    <source>
        <strain evidence="5 10">BIOML-A1</strain>
    </source>
</reference>
<reference evidence="7 8" key="1">
    <citation type="submission" date="2018-06" db="EMBL/GenBank/DDBJ databases">
        <authorList>
            <consortium name="Pathogen Informatics"/>
            <person name="Doyle S."/>
        </authorList>
    </citation>
    <scope>NUCLEOTIDE SEQUENCE [LARGE SCALE GENOMIC DNA]</scope>
    <source>
        <strain evidence="7 8">NCTC11155</strain>
    </source>
</reference>
<feature type="domain" description="Sulfatase N-terminal" evidence="4">
    <location>
        <begin position="31"/>
        <end position="382"/>
    </location>
</feature>
<dbReference type="PANTHER" id="PTHR42693">
    <property type="entry name" value="ARYLSULFATASE FAMILY MEMBER"/>
    <property type="match status" value="1"/>
</dbReference>
<organism evidence="7 8">
    <name type="scientific">Bacteroides eggerthii</name>
    <dbReference type="NCBI Taxonomy" id="28111"/>
    <lineage>
        <taxon>Bacteria</taxon>
        <taxon>Pseudomonadati</taxon>
        <taxon>Bacteroidota</taxon>
        <taxon>Bacteroidia</taxon>
        <taxon>Bacteroidales</taxon>
        <taxon>Bacteroidaceae</taxon>
        <taxon>Bacteroides</taxon>
    </lineage>
</organism>
<dbReference type="GO" id="GO:0004065">
    <property type="term" value="F:arylsulfatase activity"/>
    <property type="evidence" value="ECO:0007669"/>
    <property type="project" value="UniProtKB-EC"/>
</dbReference>
<evidence type="ECO:0000313" key="10">
    <source>
        <dbReference type="Proteomes" id="UP000335496"/>
    </source>
</evidence>
<dbReference type="Proteomes" id="UP000254424">
    <property type="component" value="Unassembled WGS sequence"/>
</dbReference>
<dbReference type="RefSeq" id="WP_004291930.1">
    <property type="nucleotide sequence ID" value="NZ_CABKNQ010000017.1"/>
</dbReference>
<evidence type="ECO:0000256" key="3">
    <source>
        <dbReference type="PIRSR" id="PIRSR600917-52"/>
    </source>
</evidence>
<reference evidence="6 9" key="3">
    <citation type="journal article" date="2019" name="Science, e1252229">
        <title>Invertible promoters mediate bacterial phase variation, antibiotic resistance, and host adaptation in the gut.</title>
        <authorList>
            <person name="Jiang X."/>
            <person name="Hall A.B."/>
            <person name="Arthur T.D."/>
            <person name="Plichta D.R."/>
            <person name="Covington C.T."/>
            <person name="Poyet M."/>
            <person name="Crothers J."/>
            <person name="Moses P.L."/>
            <person name="Tolonen A.C."/>
            <person name="Vlamakis H."/>
            <person name="Alm E.J."/>
            <person name="Xavier R.J."/>
        </authorList>
    </citation>
    <scope>NUCLEOTIDE SEQUENCE [LARGE SCALE GENOMIC DNA]</scope>
    <source>
        <strain evidence="9">bj_0095</strain>
        <strain evidence="6">Bj_0095</strain>
    </source>
</reference>
<dbReference type="STRING" id="483216.BACEGG_03407"/>
<dbReference type="OrthoDB" id="9789742at2"/>
<dbReference type="EMBL" id="UFSX01000002">
    <property type="protein sequence ID" value="SUV43317.1"/>
    <property type="molecule type" value="Genomic_DNA"/>
</dbReference>
<evidence type="ECO:0000313" key="6">
    <source>
        <dbReference type="EMBL" id="RYT74430.1"/>
    </source>
</evidence>
<evidence type="ECO:0000256" key="2">
    <source>
        <dbReference type="ARBA" id="ARBA00022801"/>
    </source>
</evidence>
<dbReference type="Proteomes" id="UP000335496">
    <property type="component" value="Unassembled WGS sequence"/>
</dbReference>
<sequence>MKNRLNILLGGLGLFALQGCKAPQGGQARQPNVIYVFPDQYRNQAMEFWGQEGFRERVNFRNDPVHTPRLNDFARESMVLTSAMSNCPLSSPHRGSLLTGMYPNKSGVPLNCNSNRPISSLRADVDCVSDVFSGAGYDCAYFGKLHTDFPTPNDPQRPGKYVEDRIPAWDAYTPKERRHGFNYWYSYGTFDEHKNPHYWDTDGKRHDPHEWSPLHEAGKVVSYLRNEGNVRNPKKPFFIMVGMNPPHSPYRSLDDCMEQDFNLYKDRPLDSLLIRPNADPEMAKAESARYYFASVTGVDRAFGQILDALEELGLDENTIVVFSSDHGETMCSQHTDDPKNSPFSESMNVPFIVRFPGKIKPRLDDLMLSSPDIMPTLLGLAGLSGSIPATVQGHNYAPLFLDEKADVVRPTGALYIQNLDGEKDADGKIRSYFPASRGFKSSHYTLALYIDRDSRKLVKSLLFDDRNDPYQMNNLPLEENKDVVDGLCAEMGKVLKEIDDPWYRERILSDMIPYGE</sequence>
<keyword evidence="2 7" id="KW-0378">Hydrolase</keyword>
<evidence type="ECO:0000313" key="8">
    <source>
        <dbReference type="Proteomes" id="UP000254424"/>
    </source>
</evidence>
<dbReference type="Pfam" id="PF00884">
    <property type="entry name" value="Sulfatase"/>
    <property type="match status" value="1"/>
</dbReference>
<dbReference type="EMBL" id="VVZX01000010">
    <property type="protein sequence ID" value="KAA5274129.1"/>
    <property type="molecule type" value="Genomic_DNA"/>
</dbReference>
<dbReference type="Gene3D" id="3.30.1120.10">
    <property type="match status" value="1"/>
</dbReference>
<dbReference type="InterPro" id="IPR000917">
    <property type="entry name" value="Sulfatase_N"/>
</dbReference>
<proteinExistence type="inferred from homology"/>
<evidence type="ECO:0000259" key="4">
    <source>
        <dbReference type="Pfam" id="PF00884"/>
    </source>
</evidence>
<dbReference type="InterPro" id="IPR050738">
    <property type="entry name" value="Sulfatase"/>
</dbReference>
<dbReference type="SUPFAM" id="SSF53649">
    <property type="entry name" value="Alkaline phosphatase-like"/>
    <property type="match status" value="1"/>
</dbReference>
<dbReference type="GeneID" id="93069458"/>
<comment type="similarity">
    <text evidence="1">Belongs to the sulfatase family.</text>
</comment>
<dbReference type="CDD" id="cd16034">
    <property type="entry name" value="sulfatase_like"/>
    <property type="match status" value="1"/>
</dbReference>
<comment type="PTM">
    <text evidence="3">The conversion to 3-oxoalanine (also known as C-formylglycine, FGly), of a serine or cysteine residue in prokaryotes and of a cysteine residue in eukaryotes, is critical for catalytic activity.</text>
</comment>
<dbReference type="PROSITE" id="PS51257">
    <property type="entry name" value="PROKAR_LIPOPROTEIN"/>
    <property type="match status" value="1"/>
</dbReference>
<evidence type="ECO:0000313" key="9">
    <source>
        <dbReference type="Proteomes" id="UP000291917"/>
    </source>
</evidence>
<evidence type="ECO:0000313" key="7">
    <source>
        <dbReference type="EMBL" id="SUV43317.1"/>
    </source>
</evidence>
<protein>
    <submittedName>
        <fullName evidence="6 7">Sulfatase</fullName>
        <ecNumber evidence="7">3.1.6.1</ecNumber>
    </submittedName>
</protein>
<accession>A0A380Z8H7</accession>
<gene>
    <name evidence="6" type="ORF">EAJ03_08480</name>
    <name evidence="5" type="ORF">F2Z23_09165</name>
    <name evidence="7" type="ORF">NCTC11155_02709</name>
</gene>
<dbReference type="PANTHER" id="PTHR42693:SF53">
    <property type="entry name" value="ENDO-4-O-SULFATASE"/>
    <property type="match status" value="1"/>
</dbReference>
<dbReference type="AlphaFoldDB" id="A0A380Z8H7"/>